<evidence type="ECO:0000256" key="3">
    <source>
        <dbReference type="ARBA" id="ARBA00023125"/>
    </source>
</evidence>
<dbReference type="CDD" id="cd08459">
    <property type="entry name" value="PBP2_DntR_NahR_LinR_like"/>
    <property type="match status" value="1"/>
</dbReference>
<dbReference type="GeneID" id="69561525"/>
<dbReference type="InterPro" id="IPR050389">
    <property type="entry name" value="LysR-type_TF"/>
</dbReference>
<dbReference type="GO" id="GO:0003677">
    <property type="term" value="F:DNA binding"/>
    <property type="evidence" value="ECO:0007669"/>
    <property type="project" value="UniProtKB-KW"/>
</dbReference>
<dbReference type="InterPro" id="IPR005119">
    <property type="entry name" value="LysR_subst-bd"/>
</dbReference>
<evidence type="ECO:0000256" key="4">
    <source>
        <dbReference type="ARBA" id="ARBA00023163"/>
    </source>
</evidence>
<dbReference type="Pfam" id="PF03466">
    <property type="entry name" value="LysR_substrate"/>
    <property type="match status" value="1"/>
</dbReference>
<dbReference type="Proteomes" id="UP000028782">
    <property type="component" value="Chromosome"/>
</dbReference>
<dbReference type="SUPFAM" id="SSF46785">
    <property type="entry name" value="Winged helix' DNA-binding domain"/>
    <property type="match status" value="1"/>
</dbReference>
<dbReference type="Pfam" id="PF00126">
    <property type="entry name" value="HTH_1"/>
    <property type="match status" value="1"/>
</dbReference>
<evidence type="ECO:0000256" key="1">
    <source>
        <dbReference type="ARBA" id="ARBA00009437"/>
    </source>
</evidence>
<evidence type="ECO:0000313" key="6">
    <source>
        <dbReference type="EMBL" id="AIJ48456.1"/>
    </source>
</evidence>
<dbReference type="GO" id="GO:0003700">
    <property type="term" value="F:DNA-binding transcription factor activity"/>
    <property type="evidence" value="ECO:0007669"/>
    <property type="project" value="InterPro"/>
</dbReference>
<dbReference type="PANTHER" id="PTHR30118">
    <property type="entry name" value="HTH-TYPE TRANSCRIPTIONAL REGULATOR LEUO-RELATED"/>
    <property type="match status" value="1"/>
</dbReference>
<protein>
    <recommendedName>
        <fullName evidence="5">HTH lysR-type domain-containing protein</fullName>
    </recommendedName>
</protein>
<comment type="similarity">
    <text evidence="1">Belongs to the LysR transcriptional regulatory family.</text>
</comment>
<evidence type="ECO:0000256" key="2">
    <source>
        <dbReference type="ARBA" id="ARBA00023015"/>
    </source>
</evidence>
<evidence type="ECO:0000313" key="7">
    <source>
        <dbReference type="Proteomes" id="UP000028782"/>
    </source>
</evidence>
<dbReference type="RefSeq" id="WP_043374580.1">
    <property type="nucleotide sequence ID" value="NZ_CP006704.1"/>
</dbReference>
<dbReference type="InterPro" id="IPR036388">
    <property type="entry name" value="WH-like_DNA-bd_sf"/>
</dbReference>
<organism evidence="6 7">
    <name type="scientific">Comamonas testosteroni TK102</name>
    <dbReference type="NCBI Taxonomy" id="1392005"/>
    <lineage>
        <taxon>Bacteria</taxon>
        <taxon>Pseudomonadati</taxon>
        <taxon>Pseudomonadota</taxon>
        <taxon>Betaproteobacteria</taxon>
        <taxon>Burkholderiales</taxon>
        <taxon>Comamonadaceae</taxon>
        <taxon>Comamonas</taxon>
    </lineage>
</organism>
<reference evidence="6 7" key="1">
    <citation type="journal article" date="2014" name="Genome Announc.">
        <title>Complete Genome Sequence of Polychlorinated Biphenyl Degrader Comamonas testosteroni TK102 (NBRC 109938).</title>
        <authorList>
            <person name="Fukuda K."/>
            <person name="Hosoyama A."/>
            <person name="Tsuchikane K."/>
            <person name="Ohji S."/>
            <person name="Yamazoe A."/>
            <person name="Fujita N."/>
            <person name="Shintani M."/>
            <person name="Kimbara K."/>
        </authorList>
    </citation>
    <scope>NUCLEOTIDE SEQUENCE [LARGE SCALE GENOMIC DNA]</scope>
    <source>
        <strain evidence="6">TK102</strain>
    </source>
</reference>
<evidence type="ECO:0000259" key="5">
    <source>
        <dbReference type="PROSITE" id="PS50931"/>
    </source>
</evidence>
<keyword evidence="3" id="KW-0238">DNA-binding</keyword>
<dbReference type="HOGENOM" id="CLU_039613_39_0_4"/>
<gene>
    <name evidence="6" type="ORF">O987_21840</name>
</gene>
<dbReference type="InterPro" id="IPR000847">
    <property type="entry name" value="LysR_HTH_N"/>
</dbReference>
<sequence>MTPSQEDLNLLIVFEALMETRSVSKAGEQLHLSQPSMSHALSKMRKAFDDPMFVRVKNEMQPTLRAQEVAEPIRQALELARQHIFSKVALDLRTSSRIFTICMTDVGETCYLPLLINAVRKQAPGVRLRTVSPIVEKLKVGLESGGVDLAVGYFPDITSGGVFQQRLLRNSGFLCITGDRELAARGELDIASFQAAEHIAVRTEGRSQEVIEKAMAAMGVQRNVVATVPHYLGLLTIIPQTELTAIIPMDLASAFDGKEGITAIPLPFASPSVEIIQIWHRRHHQDPAHRWLRTLVRDTLQRRC</sequence>
<keyword evidence="4" id="KW-0804">Transcription</keyword>
<proteinExistence type="inferred from homology"/>
<dbReference type="KEGG" id="ctes:O987_21840"/>
<dbReference type="EMBL" id="CP006704">
    <property type="protein sequence ID" value="AIJ48456.1"/>
    <property type="molecule type" value="Genomic_DNA"/>
</dbReference>
<dbReference type="SUPFAM" id="SSF53850">
    <property type="entry name" value="Periplasmic binding protein-like II"/>
    <property type="match status" value="1"/>
</dbReference>
<dbReference type="Gene3D" id="3.40.190.10">
    <property type="entry name" value="Periplasmic binding protein-like II"/>
    <property type="match status" value="2"/>
</dbReference>
<dbReference type="PANTHER" id="PTHR30118:SF15">
    <property type="entry name" value="TRANSCRIPTIONAL REGULATORY PROTEIN"/>
    <property type="match status" value="1"/>
</dbReference>
<name>A0A076PUR4_COMTE</name>
<dbReference type="InterPro" id="IPR036390">
    <property type="entry name" value="WH_DNA-bd_sf"/>
</dbReference>
<dbReference type="AlphaFoldDB" id="A0A076PUR4"/>
<dbReference type="PROSITE" id="PS50931">
    <property type="entry name" value="HTH_LYSR"/>
    <property type="match status" value="1"/>
</dbReference>
<accession>A0A076PUR4</accession>
<feature type="domain" description="HTH lysR-type" evidence="5">
    <location>
        <begin position="6"/>
        <end position="63"/>
    </location>
</feature>
<dbReference type="Gene3D" id="1.10.10.10">
    <property type="entry name" value="Winged helix-like DNA-binding domain superfamily/Winged helix DNA-binding domain"/>
    <property type="match status" value="1"/>
</dbReference>
<keyword evidence="2" id="KW-0805">Transcription regulation</keyword>
<dbReference type="PRINTS" id="PR00039">
    <property type="entry name" value="HTHLYSR"/>
</dbReference>